<evidence type="ECO:0000256" key="6">
    <source>
        <dbReference type="ARBA" id="ARBA00022490"/>
    </source>
</evidence>
<evidence type="ECO:0000256" key="4">
    <source>
        <dbReference type="ARBA" id="ARBA00016856"/>
    </source>
</evidence>
<evidence type="ECO:0000256" key="11">
    <source>
        <dbReference type="SAM" id="MobiDB-lite"/>
    </source>
</evidence>
<dbReference type="Proteomes" id="UP000324629">
    <property type="component" value="Unassembled WGS sequence"/>
</dbReference>
<accession>A0A5J4NRA9</accession>
<keyword evidence="8" id="KW-0653">Protein transport</keyword>
<dbReference type="InterPro" id="IPR038092">
    <property type="entry name" value="PHAX_RNA-binding_sf"/>
</dbReference>
<feature type="compositionally biased region" description="Acidic residues" evidence="11">
    <location>
        <begin position="302"/>
        <end position="320"/>
    </location>
</feature>
<organism evidence="13 14">
    <name type="scientific">Paragonimus westermani</name>
    <dbReference type="NCBI Taxonomy" id="34504"/>
    <lineage>
        <taxon>Eukaryota</taxon>
        <taxon>Metazoa</taxon>
        <taxon>Spiralia</taxon>
        <taxon>Lophotrochozoa</taxon>
        <taxon>Platyhelminthes</taxon>
        <taxon>Trematoda</taxon>
        <taxon>Digenea</taxon>
        <taxon>Plagiorchiida</taxon>
        <taxon>Troglotremata</taxon>
        <taxon>Troglotrematidae</taxon>
        <taxon>Paragonimus</taxon>
    </lineage>
</organism>
<dbReference type="GO" id="GO:0003723">
    <property type="term" value="F:RNA binding"/>
    <property type="evidence" value="ECO:0007669"/>
    <property type="project" value="UniProtKB-KW"/>
</dbReference>
<feature type="compositionally biased region" description="Basic and acidic residues" evidence="11">
    <location>
        <begin position="282"/>
        <end position="293"/>
    </location>
</feature>
<evidence type="ECO:0000256" key="8">
    <source>
        <dbReference type="ARBA" id="ARBA00022927"/>
    </source>
</evidence>
<evidence type="ECO:0000256" key="10">
    <source>
        <dbReference type="ARBA" id="ARBA00030834"/>
    </source>
</evidence>
<dbReference type="InterPro" id="IPR039047">
    <property type="entry name" value="PHAX"/>
</dbReference>
<feature type="region of interest" description="Disordered" evidence="11">
    <location>
        <begin position="281"/>
        <end position="320"/>
    </location>
</feature>
<dbReference type="Gene3D" id="1.10.10.1440">
    <property type="entry name" value="PHAX RNA-binding domain"/>
    <property type="match status" value="1"/>
</dbReference>
<proteinExistence type="inferred from homology"/>
<dbReference type="PANTHER" id="PTHR13135">
    <property type="entry name" value="CYTOSOLIC RESINIFERATOXIN BINDING PROTEIN RBP-26"/>
    <property type="match status" value="1"/>
</dbReference>
<dbReference type="InterPro" id="IPR019385">
    <property type="entry name" value="PHAX_RNA-binding_domain"/>
</dbReference>
<evidence type="ECO:0000256" key="5">
    <source>
        <dbReference type="ARBA" id="ARBA00022448"/>
    </source>
</evidence>
<evidence type="ECO:0000313" key="14">
    <source>
        <dbReference type="Proteomes" id="UP000324629"/>
    </source>
</evidence>
<dbReference type="GO" id="GO:0005634">
    <property type="term" value="C:nucleus"/>
    <property type="evidence" value="ECO:0007669"/>
    <property type="project" value="UniProtKB-SubCell"/>
</dbReference>
<dbReference type="PANTHER" id="PTHR13135:SF0">
    <property type="entry name" value="PHOSPHORYLATED ADAPTER RNA EXPORT PROTEIN"/>
    <property type="match status" value="1"/>
</dbReference>
<name>A0A5J4NRA9_9TREM</name>
<gene>
    <name evidence="13" type="ORF">DEA37_0005552</name>
</gene>
<keyword evidence="5" id="KW-0813">Transport</keyword>
<sequence>MAHRSQLLKDSSESDDNDDEVFWKKRTSSGVKRTADSFDSEASPNQSRIARRSIWLNVLNENKLNEALSKVNVQENVKMPACLDNCAVHSDQYNTNAANIRKRSRRRSYNRNRPSEMRVCEPQGDKSVFRTNCRMKFKRALVKLLKEPNEELISQVVHILGVKRTLEFYFLTEEVENAGGLHTANPVWHATQWSISVGYLQDGSRRRSPGGVFLNLIKNSNNVADLEKAKIFATTKRTKELSKRRRRQARRLRNLQSGSVNELGQFRSEFTSVEYSVQANSAKHEDICSKTEADPQPMNSFEEGEISSFEDEEDEFSAER</sequence>
<feature type="domain" description="Phosphorylated adapter RNA export protein RNA-binding" evidence="12">
    <location>
        <begin position="200"/>
        <end position="236"/>
    </location>
</feature>
<evidence type="ECO:0000313" key="13">
    <source>
        <dbReference type="EMBL" id="KAA3677578.1"/>
    </source>
</evidence>
<dbReference type="GO" id="GO:0006408">
    <property type="term" value="P:snRNA export from nucleus"/>
    <property type="evidence" value="ECO:0007669"/>
    <property type="project" value="InterPro"/>
</dbReference>
<reference evidence="13 14" key="1">
    <citation type="journal article" date="2019" name="Gigascience">
        <title>Whole-genome sequence of the oriental lung fluke Paragonimus westermani.</title>
        <authorList>
            <person name="Oey H."/>
            <person name="Zakrzewski M."/>
            <person name="Narain K."/>
            <person name="Devi K.R."/>
            <person name="Agatsuma T."/>
            <person name="Nawaratna S."/>
            <person name="Gobert G.N."/>
            <person name="Jones M.K."/>
            <person name="Ragan M.A."/>
            <person name="McManus D.P."/>
            <person name="Krause L."/>
        </authorList>
    </citation>
    <scope>NUCLEOTIDE SEQUENCE [LARGE SCALE GENOMIC DNA]</scope>
    <source>
        <strain evidence="13 14">IND2009</strain>
    </source>
</reference>
<keyword evidence="14" id="KW-1185">Reference proteome</keyword>
<evidence type="ECO:0000256" key="3">
    <source>
        <dbReference type="ARBA" id="ARBA00006094"/>
    </source>
</evidence>
<dbReference type="EMBL" id="QNGE01001440">
    <property type="protein sequence ID" value="KAA3677578.1"/>
    <property type="molecule type" value="Genomic_DNA"/>
</dbReference>
<keyword evidence="7" id="KW-0694">RNA-binding</keyword>
<evidence type="ECO:0000256" key="1">
    <source>
        <dbReference type="ARBA" id="ARBA00004123"/>
    </source>
</evidence>
<evidence type="ECO:0000256" key="7">
    <source>
        <dbReference type="ARBA" id="ARBA00022884"/>
    </source>
</evidence>
<dbReference type="GO" id="GO:0015031">
    <property type="term" value="P:protein transport"/>
    <property type="evidence" value="ECO:0007669"/>
    <property type="project" value="UniProtKB-KW"/>
</dbReference>
<keyword evidence="9" id="KW-0539">Nucleus</keyword>
<comment type="subcellular location">
    <subcellularLocation>
        <location evidence="2">Cytoplasm</location>
    </subcellularLocation>
    <subcellularLocation>
        <location evidence="1">Nucleus</location>
    </subcellularLocation>
</comment>
<dbReference type="AlphaFoldDB" id="A0A5J4NRA9"/>
<evidence type="ECO:0000256" key="2">
    <source>
        <dbReference type="ARBA" id="ARBA00004496"/>
    </source>
</evidence>
<feature type="domain" description="Phosphorylated adapter RNA export protein RNA-binding" evidence="12">
    <location>
        <begin position="139"/>
        <end position="185"/>
    </location>
</feature>
<protein>
    <recommendedName>
        <fullName evidence="4">Phosphorylated adapter RNA export protein</fullName>
    </recommendedName>
    <alternativeName>
        <fullName evidence="10">RNA U small nuclear RNA export adapter protein</fullName>
    </alternativeName>
</protein>
<comment type="caution">
    <text evidence="13">The sequence shown here is derived from an EMBL/GenBank/DDBJ whole genome shotgun (WGS) entry which is preliminary data.</text>
</comment>
<keyword evidence="6" id="KW-0963">Cytoplasm</keyword>
<comment type="similarity">
    <text evidence="3">Belongs to the PHAX family.</text>
</comment>
<feature type="region of interest" description="Disordered" evidence="11">
    <location>
        <begin position="1"/>
        <end position="44"/>
    </location>
</feature>
<evidence type="ECO:0000256" key="9">
    <source>
        <dbReference type="ARBA" id="ARBA00023242"/>
    </source>
</evidence>
<evidence type="ECO:0000259" key="12">
    <source>
        <dbReference type="Pfam" id="PF10258"/>
    </source>
</evidence>
<dbReference type="GO" id="GO:0005737">
    <property type="term" value="C:cytoplasm"/>
    <property type="evidence" value="ECO:0007669"/>
    <property type="project" value="UniProtKB-SubCell"/>
</dbReference>
<dbReference type="Pfam" id="PF10258">
    <property type="entry name" value="PHAX_RNA-bd"/>
    <property type="match status" value="2"/>
</dbReference>